<comment type="caution">
    <text evidence="1">The sequence shown here is derived from an EMBL/GenBank/DDBJ whole genome shotgun (WGS) entry which is preliminary data.</text>
</comment>
<reference evidence="1" key="1">
    <citation type="submission" date="2021-03" db="EMBL/GenBank/DDBJ databases">
        <authorList>
            <person name="Bekaert M."/>
        </authorList>
    </citation>
    <scope>NUCLEOTIDE SEQUENCE</scope>
</reference>
<organism evidence="1 2">
    <name type="scientific">Mytilus edulis</name>
    <name type="common">Blue mussel</name>
    <dbReference type="NCBI Taxonomy" id="6550"/>
    <lineage>
        <taxon>Eukaryota</taxon>
        <taxon>Metazoa</taxon>
        <taxon>Spiralia</taxon>
        <taxon>Lophotrochozoa</taxon>
        <taxon>Mollusca</taxon>
        <taxon>Bivalvia</taxon>
        <taxon>Autobranchia</taxon>
        <taxon>Pteriomorphia</taxon>
        <taxon>Mytilida</taxon>
        <taxon>Mytiloidea</taxon>
        <taxon>Mytilidae</taxon>
        <taxon>Mytilinae</taxon>
        <taxon>Mytilus</taxon>
    </lineage>
</organism>
<dbReference type="SUPFAM" id="SSF48452">
    <property type="entry name" value="TPR-like"/>
    <property type="match status" value="1"/>
</dbReference>
<protein>
    <submittedName>
        <fullName evidence="1">Uncharacterized protein</fullName>
    </submittedName>
</protein>
<dbReference type="InterPro" id="IPR011990">
    <property type="entry name" value="TPR-like_helical_dom_sf"/>
</dbReference>
<accession>A0A8S3TWC1</accession>
<sequence length="275" mass="32757">MMSFNVSPNTLINLFRRYRLVSHRYIYTLYWCAICQHRGHTNIGIKERDNKDQYKRHKKYFPYLVFGLQKDAITGWVFMASYFFSIDNYNICLKLIEYVWYKYRHGHVEETADIESHIGKINNLESEALKYGVLNAHEICRRHYVDLYGFILIYLDSPLKLKLDILENLCVIRSPLVYMNFMRFMCYYYLRDSSGVQYSLRALSDLHRVDVNSYFDIIYCLGLAHYTLKEYATALSLFMTISDVLKDIDTDKKRLYADLDFKLDLVINKLKTALS</sequence>
<dbReference type="AlphaFoldDB" id="A0A8S3TWC1"/>
<proteinExistence type="predicted"/>
<dbReference type="EMBL" id="CAJPWZ010002409">
    <property type="protein sequence ID" value="CAG2237942.1"/>
    <property type="molecule type" value="Genomic_DNA"/>
</dbReference>
<gene>
    <name evidence="1" type="ORF">MEDL_50420</name>
</gene>
<dbReference type="Proteomes" id="UP000683360">
    <property type="component" value="Unassembled WGS sequence"/>
</dbReference>
<name>A0A8S3TWC1_MYTED</name>
<evidence type="ECO:0000313" key="1">
    <source>
        <dbReference type="EMBL" id="CAG2237942.1"/>
    </source>
</evidence>
<keyword evidence="2" id="KW-1185">Reference proteome</keyword>
<evidence type="ECO:0000313" key="2">
    <source>
        <dbReference type="Proteomes" id="UP000683360"/>
    </source>
</evidence>